<organism evidence="3 4">
    <name type="scientific">Pleionea mediterranea</name>
    <dbReference type="NCBI Taxonomy" id="523701"/>
    <lineage>
        <taxon>Bacteria</taxon>
        <taxon>Pseudomonadati</taxon>
        <taxon>Pseudomonadota</taxon>
        <taxon>Gammaproteobacteria</taxon>
        <taxon>Oceanospirillales</taxon>
        <taxon>Pleioneaceae</taxon>
        <taxon>Pleionea</taxon>
    </lineage>
</organism>
<reference evidence="3 4" key="1">
    <citation type="submission" date="2018-05" db="EMBL/GenBank/DDBJ databases">
        <title>Genomic Encyclopedia of Type Strains, Phase IV (KMG-IV): sequencing the most valuable type-strain genomes for metagenomic binning, comparative biology and taxonomic classification.</title>
        <authorList>
            <person name="Goeker M."/>
        </authorList>
    </citation>
    <scope>NUCLEOTIDE SEQUENCE [LARGE SCALE GENOMIC DNA]</scope>
    <source>
        <strain evidence="3 4">DSM 25350</strain>
    </source>
</reference>
<dbReference type="PROSITE" id="PS51671">
    <property type="entry name" value="ACT"/>
    <property type="match status" value="1"/>
</dbReference>
<dbReference type="PANTHER" id="PTHR34875:SF6">
    <property type="entry name" value="UPF0237 PROTEIN MJ1558"/>
    <property type="match status" value="1"/>
</dbReference>
<name>A0A316FWG1_9GAMM</name>
<sequence length="172" mass="18602">MKMKLLVTVLGHDRPGLVKLVSDTIKQQNGNWLESRLSHLGGKFSGLVLAEFDSENTDSAIKALSQLSHNGLTVTCEAVEPQTRSEQMSIQLVGNDKPGIVYEVAGAINALNGNVEQFSSNVESAPMSGGELFKATLSISLPEGTTFQDVKNHLESMADEWMVDLVIDKEAD</sequence>
<dbReference type="SUPFAM" id="SSF55021">
    <property type="entry name" value="ACT-like"/>
    <property type="match status" value="2"/>
</dbReference>
<evidence type="ECO:0000313" key="3">
    <source>
        <dbReference type="EMBL" id="PWK53031.1"/>
    </source>
</evidence>
<keyword evidence="4" id="KW-1185">Reference proteome</keyword>
<dbReference type="EMBL" id="QGGU01000004">
    <property type="protein sequence ID" value="PWK53031.1"/>
    <property type="molecule type" value="Genomic_DNA"/>
</dbReference>
<keyword evidence="1" id="KW-0804">Transcription</keyword>
<evidence type="ECO:0000256" key="1">
    <source>
        <dbReference type="PIRNR" id="PIRNR028103"/>
    </source>
</evidence>
<evidence type="ECO:0000313" key="4">
    <source>
        <dbReference type="Proteomes" id="UP000245790"/>
    </source>
</evidence>
<evidence type="ECO:0000259" key="2">
    <source>
        <dbReference type="PROSITE" id="PS51671"/>
    </source>
</evidence>
<dbReference type="Proteomes" id="UP000245790">
    <property type="component" value="Unassembled WGS sequence"/>
</dbReference>
<keyword evidence="1" id="KW-0678">Repressor</keyword>
<dbReference type="GO" id="GO:0005737">
    <property type="term" value="C:cytoplasm"/>
    <property type="evidence" value="ECO:0007669"/>
    <property type="project" value="UniProtKB-SubCell"/>
</dbReference>
<dbReference type="PANTHER" id="PTHR34875">
    <property type="entry name" value="UPF0237 PROTEIN MJ1558"/>
    <property type="match status" value="1"/>
</dbReference>
<dbReference type="InterPro" id="IPR016867">
    <property type="entry name" value="GcvR"/>
</dbReference>
<dbReference type="OrthoDB" id="12860at2"/>
<feature type="domain" description="ACT" evidence="2">
    <location>
        <begin position="89"/>
        <end position="168"/>
    </location>
</feature>
<dbReference type="Pfam" id="PF13740">
    <property type="entry name" value="ACT_6"/>
    <property type="match status" value="1"/>
</dbReference>
<dbReference type="PIRSF" id="PIRSF028103">
    <property type="entry name" value="GcvR"/>
    <property type="match status" value="1"/>
</dbReference>
<dbReference type="InterPro" id="IPR002912">
    <property type="entry name" value="ACT_dom"/>
</dbReference>
<dbReference type="CDD" id="cd04869">
    <property type="entry name" value="ACT_GcvR_2"/>
    <property type="match status" value="1"/>
</dbReference>
<dbReference type="RefSeq" id="WP_109763002.1">
    <property type="nucleotide sequence ID" value="NZ_QGGU01000004.1"/>
</dbReference>
<dbReference type="GO" id="GO:0006355">
    <property type="term" value="P:regulation of DNA-templated transcription"/>
    <property type="evidence" value="ECO:0007669"/>
    <property type="project" value="UniProtKB-UniRule"/>
</dbReference>
<proteinExistence type="predicted"/>
<comment type="caution">
    <text evidence="3">The sequence shown here is derived from an EMBL/GenBank/DDBJ whole genome shotgun (WGS) entry which is preliminary data.</text>
</comment>
<comment type="subcellular location">
    <subcellularLocation>
        <location evidence="1">Cytoplasm</location>
    </subcellularLocation>
</comment>
<accession>A0A316FWG1</accession>
<gene>
    <name evidence="3" type="ORF">C8D97_104249</name>
</gene>
<dbReference type="InterPro" id="IPR045865">
    <property type="entry name" value="ACT-like_dom_sf"/>
</dbReference>
<dbReference type="Gene3D" id="3.30.70.260">
    <property type="match status" value="2"/>
</dbReference>
<protein>
    <recommendedName>
        <fullName evidence="1">Glycine cleavage system transcriptional repressor</fullName>
    </recommendedName>
</protein>
<dbReference type="InterPro" id="IPR050990">
    <property type="entry name" value="UPF0237/GcvR_regulator"/>
</dbReference>
<dbReference type="AlphaFoldDB" id="A0A316FWG1"/>
<keyword evidence="1" id="KW-0963">Cytoplasm</keyword>